<proteinExistence type="predicted"/>
<sequence>MKYSCLMIACTLLFCSCASVNSDYVGSYRARGAGSYSLDLGHNGDAYWQRQRRDGSIEIREGTWAASGSTIYLSITSQSVMKGRREMHKSNTDKDFSGTISGNCIRLKSKKYCR</sequence>
<evidence type="ECO:0000256" key="1">
    <source>
        <dbReference type="SAM" id="SignalP"/>
    </source>
</evidence>
<gene>
    <name evidence="2" type="ORF">UABAM_04417</name>
</gene>
<evidence type="ECO:0000313" key="2">
    <source>
        <dbReference type="EMBL" id="BBM86031.1"/>
    </source>
</evidence>
<dbReference type="RefSeq" id="WP_151970111.1">
    <property type="nucleotide sequence ID" value="NZ_AP019860.1"/>
</dbReference>
<dbReference type="KEGG" id="uam:UABAM_04417"/>
<name>A0A5S9IR36_UABAM</name>
<accession>A0A5S9IR36</accession>
<organism evidence="2 3">
    <name type="scientific">Uabimicrobium amorphum</name>
    <dbReference type="NCBI Taxonomy" id="2596890"/>
    <lineage>
        <taxon>Bacteria</taxon>
        <taxon>Pseudomonadati</taxon>
        <taxon>Planctomycetota</taxon>
        <taxon>Candidatus Uabimicrobiia</taxon>
        <taxon>Candidatus Uabimicrobiales</taxon>
        <taxon>Candidatus Uabimicrobiaceae</taxon>
        <taxon>Candidatus Uabimicrobium</taxon>
    </lineage>
</organism>
<feature type="signal peptide" evidence="1">
    <location>
        <begin position="1"/>
        <end position="21"/>
    </location>
</feature>
<dbReference type="PROSITE" id="PS51257">
    <property type="entry name" value="PROKAR_LIPOPROTEIN"/>
    <property type="match status" value="1"/>
</dbReference>
<evidence type="ECO:0000313" key="3">
    <source>
        <dbReference type="Proteomes" id="UP000326354"/>
    </source>
</evidence>
<protein>
    <submittedName>
        <fullName evidence="2">Uncharacterized protein</fullName>
    </submittedName>
</protein>
<dbReference type="EMBL" id="AP019860">
    <property type="protein sequence ID" value="BBM86031.1"/>
    <property type="molecule type" value="Genomic_DNA"/>
</dbReference>
<reference evidence="2 3" key="1">
    <citation type="submission" date="2019-08" db="EMBL/GenBank/DDBJ databases">
        <title>Complete genome sequence of Candidatus Uab amorphum.</title>
        <authorList>
            <person name="Shiratori T."/>
            <person name="Suzuki S."/>
            <person name="Kakizawa Y."/>
            <person name="Ishida K."/>
        </authorList>
    </citation>
    <scope>NUCLEOTIDE SEQUENCE [LARGE SCALE GENOMIC DNA]</scope>
    <source>
        <strain evidence="2 3">SRT547</strain>
    </source>
</reference>
<dbReference type="AlphaFoldDB" id="A0A5S9IR36"/>
<keyword evidence="3" id="KW-1185">Reference proteome</keyword>
<keyword evidence="1" id="KW-0732">Signal</keyword>
<dbReference type="Proteomes" id="UP000326354">
    <property type="component" value="Chromosome"/>
</dbReference>
<feature type="chain" id="PRO_5025032700" evidence="1">
    <location>
        <begin position="22"/>
        <end position="114"/>
    </location>
</feature>